<dbReference type="EMBL" id="QKZK01000024">
    <property type="protein sequence ID" value="PZX13561.1"/>
    <property type="molecule type" value="Genomic_DNA"/>
</dbReference>
<proteinExistence type="predicted"/>
<dbReference type="AlphaFoldDB" id="A0A2W7N0S2"/>
<dbReference type="Proteomes" id="UP000249239">
    <property type="component" value="Unassembled WGS sequence"/>
</dbReference>
<comment type="caution">
    <text evidence="1">The sequence shown here is derived from an EMBL/GenBank/DDBJ whole genome shotgun (WGS) entry which is preliminary data.</text>
</comment>
<keyword evidence="2" id="KW-1185">Reference proteome</keyword>
<accession>A0A2W7N0S2</accession>
<organism evidence="1 2">
    <name type="scientific">Breznakibacter xylanolyticus</name>
    <dbReference type="NCBI Taxonomy" id="990"/>
    <lineage>
        <taxon>Bacteria</taxon>
        <taxon>Pseudomonadati</taxon>
        <taxon>Bacteroidota</taxon>
        <taxon>Bacteroidia</taxon>
        <taxon>Marinilabiliales</taxon>
        <taxon>Marinilabiliaceae</taxon>
        <taxon>Breznakibacter</taxon>
    </lineage>
</organism>
<protein>
    <submittedName>
        <fullName evidence="1">Uncharacterized protein</fullName>
    </submittedName>
</protein>
<evidence type="ECO:0000313" key="2">
    <source>
        <dbReference type="Proteomes" id="UP000249239"/>
    </source>
</evidence>
<dbReference type="RefSeq" id="WP_111446438.1">
    <property type="nucleotide sequence ID" value="NZ_QKZK01000024.1"/>
</dbReference>
<sequence>MNKHWHICAILLLMALYTSCTKEDLDNDSPYVYNTQSSIMYGNQSATFKEILFYIQPYLMIDGVKKYPATDSLLNITMKVNRLTWGSVSSLPIDTTIFDLETVKNFRVTNVPIKYPVVASYQISNTTTTNAGHFADLLLNYQSLLAGDYLFRIESFDIRRADGTIKKCPTAASVPLTVKPDQRGSYIGEFEIEIKP</sequence>
<evidence type="ECO:0000313" key="1">
    <source>
        <dbReference type="EMBL" id="PZX13561.1"/>
    </source>
</evidence>
<reference evidence="1 2" key="1">
    <citation type="submission" date="2018-06" db="EMBL/GenBank/DDBJ databases">
        <title>Genomic Encyclopedia of Archaeal and Bacterial Type Strains, Phase II (KMG-II): from individual species to whole genera.</title>
        <authorList>
            <person name="Goeker M."/>
        </authorList>
    </citation>
    <scope>NUCLEOTIDE SEQUENCE [LARGE SCALE GENOMIC DNA]</scope>
    <source>
        <strain evidence="1 2">DSM 6779</strain>
    </source>
</reference>
<name>A0A2W7N0S2_9BACT</name>
<gene>
    <name evidence="1" type="ORF">LX69_02594</name>
</gene>